<protein>
    <submittedName>
        <fullName evidence="1">Uncharacterized protein</fullName>
    </submittedName>
</protein>
<name>A0A0F9IQ84_9ZZZZ</name>
<gene>
    <name evidence="1" type="ORF">LCGC14_1849880</name>
</gene>
<proteinExistence type="predicted"/>
<reference evidence="1" key="1">
    <citation type="journal article" date="2015" name="Nature">
        <title>Complex archaea that bridge the gap between prokaryotes and eukaryotes.</title>
        <authorList>
            <person name="Spang A."/>
            <person name="Saw J.H."/>
            <person name="Jorgensen S.L."/>
            <person name="Zaremba-Niedzwiedzka K."/>
            <person name="Martijn J."/>
            <person name="Lind A.E."/>
            <person name="van Eijk R."/>
            <person name="Schleper C."/>
            <person name="Guy L."/>
            <person name="Ettema T.J."/>
        </authorList>
    </citation>
    <scope>NUCLEOTIDE SEQUENCE</scope>
</reference>
<dbReference type="AlphaFoldDB" id="A0A0F9IQ84"/>
<comment type="caution">
    <text evidence="1">The sequence shown here is derived from an EMBL/GenBank/DDBJ whole genome shotgun (WGS) entry which is preliminary data.</text>
</comment>
<dbReference type="EMBL" id="LAZR01018564">
    <property type="protein sequence ID" value="KKL95915.1"/>
    <property type="molecule type" value="Genomic_DNA"/>
</dbReference>
<sequence>MRRTMHVVIAMPVEVLDDFLSKEDVASLILRKLELSTKRLQLLGATATVYAVREERGDED</sequence>
<accession>A0A0F9IQ84</accession>
<evidence type="ECO:0000313" key="1">
    <source>
        <dbReference type="EMBL" id="KKL95915.1"/>
    </source>
</evidence>
<organism evidence="1">
    <name type="scientific">marine sediment metagenome</name>
    <dbReference type="NCBI Taxonomy" id="412755"/>
    <lineage>
        <taxon>unclassified sequences</taxon>
        <taxon>metagenomes</taxon>
        <taxon>ecological metagenomes</taxon>
    </lineage>
</organism>